<evidence type="ECO:0000259" key="8">
    <source>
        <dbReference type="PROSITE" id="PS50918"/>
    </source>
</evidence>
<dbReference type="PROSITE" id="PS51059">
    <property type="entry name" value="PARP_CATALYTIC"/>
    <property type="match status" value="1"/>
</dbReference>
<dbReference type="EC" id="2.4.2.-" evidence="6"/>
<evidence type="ECO:0000313" key="10">
    <source>
        <dbReference type="Proteomes" id="UP000694865"/>
    </source>
</evidence>
<feature type="domain" description="WWE" evidence="8">
    <location>
        <begin position="291"/>
        <end position="368"/>
    </location>
</feature>
<evidence type="ECO:0000256" key="4">
    <source>
        <dbReference type="ARBA" id="ARBA00023027"/>
    </source>
</evidence>
<dbReference type="GeneID" id="100367569"/>
<dbReference type="SUPFAM" id="SSF56399">
    <property type="entry name" value="ADP-ribosylation"/>
    <property type="match status" value="1"/>
</dbReference>
<evidence type="ECO:0000256" key="7">
    <source>
        <dbReference type="SAM" id="MobiDB-lite"/>
    </source>
</evidence>
<dbReference type="InterPro" id="IPR043472">
    <property type="entry name" value="Macro_dom-like"/>
</dbReference>
<dbReference type="SUPFAM" id="SSF52949">
    <property type="entry name" value="Macro domain-like"/>
    <property type="match status" value="1"/>
</dbReference>
<keyword evidence="5" id="KW-0539">Nucleus</keyword>
<reference evidence="11" key="1">
    <citation type="submission" date="2025-08" db="UniProtKB">
        <authorList>
            <consortium name="RefSeq"/>
        </authorList>
    </citation>
    <scope>IDENTIFICATION</scope>
    <source>
        <tissue evidence="11">Testes</tissue>
    </source>
</reference>
<dbReference type="Gene3D" id="3.90.228.10">
    <property type="match status" value="1"/>
</dbReference>
<dbReference type="SUPFAM" id="SSF54928">
    <property type="entry name" value="RNA-binding domain, RBD"/>
    <property type="match status" value="1"/>
</dbReference>
<keyword evidence="3 6" id="KW-0808">Transferase</keyword>
<dbReference type="Pfam" id="PF23085">
    <property type="entry name" value="RRM_PARP14_3"/>
    <property type="match status" value="2"/>
</dbReference>
<evidence type="ECO:0000259" key="9">
    <source>
        <dbReference type="PROSITE" id="PS51059"/>
    </source>
</evidence>
<dbReference type="Pfam" id="PF00644">
    <property type="entry name" value="PARP"/>
    <property type="match status" value="1"/>
</dbReference>
<dbReference type="InterPro" id="IPR052056">
    <property type="entry name" value="Mono-ARTD/PARP"/>
</dbReference>
<protein>
    <recommendedName>
        <fullName evidence="6">Poly [ADP-ribose] polymerase</fullName>
        <shortName evidence="6">PARP</shortName>
        <ecNumber evidence="6">2.4.2.-</ecNumber>
    </recommendedName>
</protein>
<feature type="region of interest" description="Disordered" evidence="7">
    <location>
        <begin position="614"/>
        <end position="635"/>
    </location>
</feature>
<sequence length="864" mass="96674">MTKAIWRVQLQQEINGEKMSGVPTKEGCVIVTSGGNMQCNNIYHVLCCEWDSNGSKASQAFEAEIRKLAKVSLRRRHGHGSSGGRAGHGSPLMQHRKNERYIHSGYHQHLQGASGHNLEKSLFMQFKQKSRRNGECQMMIGKILVQLQEGDITNDTTEAIVNSSNPDLDLRFGAIKSLVGGSDNSTRVKIDTIILHIYADSQDVIKDAVTKIDKLMESESIDTTIVKDTVKRLTNEDMAEIYMVAEPLQVKVELVSTGRVGHLRIQGITQSVMEVQSAVNVILDRISAEEGRKRERMLLAKNVRWLFRNWIGDFEEYDDEICGMIEQARNSGNSQVDFKMEGGTYRIVFSEMIEKDLDDLSSTVEVKRELKEGGVPLPANWTTVADNESMKVEDIPVTSTEYQTVETRFKASLGGTYSNVIKIERVQNPRLYRQYAILKQNMDAKNPAGTINEKILYHGTSGDSVVKINHGGFNRSFCATMYGAGSYFALKSEYSARDTYSPVDPSGQKHVYQCKVLTGVFTVGCQGLLVPPSRSPNDPTDCYDRANGALTDQKKKLISFGDEFTVQLKVSACPLEMEARYLETYATEEADDVSTCNVQTDSLLQTRYDNSNLPLKGRTLEPSLNVQPENKDSSSKIEISEDLNCTIEVTGFNPDTSAETIELYFENTRRSGGGVVTECRRRGNKFIVTFENQDAVRRVLEQPTHVVKHKTLLVQKAEPDKPEMNTVKEIVDVLDDKTNCTIEVTGCDPDTSPETIELYFDNKRRSGGGDVSECRQEGDKFFVTFENEDVVRCVLEQPTHVVKNTTLLVKQAAKTDIKTVENVEEIVVVLDDETNCTIEVTGCDPGTSPETIELYFDNKRRSPN</sequence>
<dbReference type="InterPro" id="IPR035979">
    <property type="entry name" value="RBD_domain_sf"/>
</dbReference>
<dbReference type="InterPro" id="IPR012677">
    <property type="entry name" value="Nucleotide-bd_a/b_plait_sf"/>
</dbReference>
<dbReference type="InterPro" id="IPR004170">
    <property type="entry name" value="WWE_dom"/>
</dbReference>
<evidence type="ECO:0000313" key="11">
    <source>
        <dbReference type="RefSeq" id="XP_006816008.1"/>
    </source>
</evidence>
<dbReference type="InterPro" id="IPR037197">
    <property type="entry name" value="WWE_dom_sf"/>
</dbReference>
<dbReference type="Gene3D" id="3.30.720.50">
    <property type="match status" value="1"/>
</dbReference>
<evidence type="ECO:0000256" key="2">
    <source>
        <dbReference type="ARBA" id="ARBA00022676"/>
    </source>
</evidence>
<name>A0ABM0M7L7_SACKO</name>
<proteinExistence type="predicted"/>
<accession>A0ABM0M7L7</accession>
<evidence type="ECO:0000256" key="3">
    <source>
        <dbReference type="ARBA" id="ARBA00022679"/>
    </source>
</evidence>
<dbReference type="Gene3D" id="3.30.70.330">
    <property type="match status" value="2"/>
</dbReference>
<dbReference type="PROSITE" id="PS50918">
    <property type="entry name" value="WWE"/>
    <property type="match status" value="1"/>
</dbReference>
<dbReference type="RefSeq" id="XP_006816008.1">
    <property type="nucleotide sequence ID" value="XM_006815945.1"/>
</dbReference>
<dbReference type="Pfam" id="PF02825">
    <property type="entry name" value="WWE"/>
    <property type="match status" value="1"/>
</dbReference>
<organism evidence="10 11">
    <name type="scientific">Saccoglossus kowalevskii</name>
    <name type="common">Acorn worm</name>
    <dbReference type="NCBI Taxonomy" id="10224"/>
    <lineage>
        <taxon>Eukaryota</taxon>
        <taxon>Metazoa</taxon>
        <taxon>Hemichordata</taxon>
        <taxon>Enteropneusta</taxon>
        <taxon>Harrimaniidae</taxon>
        <taxon>Saccoglossus</taxon>
    </lineage>
</organism>
<evidence type="ECO:0000256" key="6">
    <source>
        <dbReference type="RuleBase" id="RU362114"/>
    </source>
</evidence>
<evidence type="ECO:0000256" key="5">
    <source>
        <dbReference type="ARBA" id="ARBA00023242"/>
    </source>
</evidence>
<dbReference type="Gene3D" id="3.40.220.10">
    <property type="entry name" value="Leucine Aminopeptidase, subunit E, domain 1"/>
    <property type="match status" value="2"/>
</dbReference>
<comment type="subcellular location">
    <subcellularLocation>
        <location evidence="1">Nucleus</location>
    </subcellularLocation>
</comment>
<dbReference type="InterPro" id="IPR034464">
    <property type="entry name" value="PAR10_RRM1_2"/>
</dbReference>
<dbReference type="InterPro" id="IPR012317">
    <property type="entry name" value="Poly(ADP-ribose)pol_cat_dom"/>
</dbReference>
<dbReference type="PANTHER" id="PTHR14453:SF102">
    <property type="entry name" value="PROTEIN MONO-ADP-RIBOSYLTRANSFERASE PARP14-LIKE"/>
    <property type="match status" value="1"/>
</dbReference>
<dbReference type="PANTHER" id="PTHR14453">
    <property type="entry name" value="PARP/ZINC FINGER CCCH TYPE DOMAIN CONTAINING PROTEIN"/>
    <property type="match status" value="1"/>
</dbReference>
<dbReference type="CDD" id="cd12547">
    <property type="entry name" value="RRM1_2_PAR10"/>
    <property type="match status" value="2"/>
</dbReference>
<keyword evidence="2 6" id="KW-0328">Glycosyltransferase</keyword>
<evidence type="ECO:0000256" key="1">
    <source>
        <dbReference type="ARBA" id="ARBA00004123"/>
    </source>
</evidence>
<keyword evidence="10" id="KW-1185">Reference proteome</keyword>
<dbReference type="SUPFAM" id="SSF117839">
    <property type="entry name" value="WWE domain"/>
    <property type="match status" value="1"/>
</dbReference>
<gene>
    <name evidence="11" type="primary">LOC100367569</name>
</gene>
<feature type="domain" description="PARP catalytic" evidence="9">
    <location>
        <begin position="377"/>
        <end position="590"/>
    </location>
</feature>
<keyword evidence="4 6" id="KW-0520">NAD</keyword>
<dbReference type="Proteomes" id="UP000694865">
    <property type="component" value="Unplaced"/>
</dbReference>
<dbReference type="SMART" id="SM00360">
    <property type="entry name" value="RRM"/>
    <property type="match status" value="2"/>
</dbReference>
<dbReference type="InterPro" id="IPR000504">
    <property type="entry name" value="RRM_dom"/>
</dbReference>